<dbReference type="AlphaFoldDB" id="A0A8S8ZZ64"/>
<feature type="domain" description="AB hydrolase-1" evidence="3">
    <location>
        <begin position="43"/>
        <end position="220"/>
    </location>
</feature>
<proteinExistence type="inferred from homology"/>
<reference evidence="4 5" key="1">
    <citation type="submission" date="2017-07" db="EMBL/GenBank/DDBJ databases">
        <title>Genome sequence of the Sordaria macrospora wild type strain R19027.</title>
        <authorList>
            <person name="Nowrousian M."/>
            <person name="Teichert I."/>
            <person name="Kueck U."/>
        </authorList>
    </citation>
    <scope>NUCLEOTIDE SEQUENCE [LARGE SCALE GENOMIC DNA]</scope>
    <source>
        <strain evidence="4 5">R19027</strain>
        <tissue evidence="4">Mycelium</tissue>
    </source>
</reference>
<evidence type="ECO:0000259" key="3">
    <source>
        <dbReference type="Pfam" id="PF12697"/>
    </source>
</evidence>
<comment type="caution">
    <text evidence="4">The sequence shown here is derived from an EMBL/GenBank/DDBJ whole genome shotgun (WGS) entry which is preliminary data.</text>
</comment>
<dbReference type="EMBL" id="NMPR01000006">
    <property type="protein sequence ID" value="KAA8636117.1"/>
    <property type="molecule type" value="Genomic_DNA"/>
</dbReference>
<comment type="similarity">
    <text evidence="2">Belongs to the AB hydrolase superfamily. Epoxide hydrolase family.</text>
</comment>
<dbReference type="Pfam" id="PF12697">
    <property type="entry name" value="Abhydrolase_6"/>
    <property type="match status" value="1"/>
</dbReference>
<accession>A0A8S8ZZ64</accession>
<dbReference type="GO" id="GO:0016787">
    <property type="term" value="F:hydrolase activity"/>
    <property type="evidence" value="ECO:0007669"/>
    <property type="project" value="UniProtKB-KW"/>
</dbReference>
<name>A0A8S8ZZ64_SORMA</name>
<dbReference type="InterPro" id="IPR029058">
    <property type="entry name" value="AB_hydrolase_fold"/>
</dbReference>
<evidence type="ECO:0000256" key="2">
    <source>
        <dbReference type="ARBA" id="ARBA00038334"/>
    </source>
</evidence>
<dbReference type="Gene3D" id="3.40.50.1820">
    <property type="entry name" value="alpha/beta hydrolase"/>
    <property type="match status" value="1"/>
</dbReference>
<organism evidence="4 5">
    <name type="scientific">Sordaria macrospora</name>
    <dbReference type="NCBI Taxonomy" id="5147"/>
    <lineage>
        <taxon>Eukaryota</taxon>
        <taxon>Fungi</taxon>
        <taxon>Dikarya</taxon>
        <taxon>Ascomycota</taxon>
        <taxon>Pezizomycotina</taxon>
        <taxon>Sordariomycetes</taxon>
        <taxon>Sordariomycetidae</taxon>
        <taxon>Sordariales</taxon>
        <taxon>Sordariaceae</taxon>
        <taxon>Sordaria</taxon>
    </lineage>
</organism>
<evidence type="ECO:0000313" key="5">
    <source>
        <dbReference type="Proteomes" id="UP000433876"/>
    </source>
</evidence>
<dbReference type="Proteomes" id="UP000433876">
    <property type="component" value="Unassembled WGS sequence"/>
</dbReference>
<protein>
    <recommendedName>
        <fullName evidence="3">AB hydrolase-1 domain-containing protein</fullName>
    </recommendedName>
</protein>
<keyword evidence="1" id="KW-0378">Hydrolase</keyword>
<dbReference type="PANTHER" id="PTHR43329">
    <property type="entry name" value="EPOXIDE HYDROLASE"/>
    <property type="match status" value="1"/>
</dbReference>
<dbReference type="VEuPathDB" id="FungiDB:SMAC_03595"/>
<gene>
    <name evidence="4" type="ORF">SMACR_03595</name>
</gene>
<evidence type="ECO:0000256" key="1">
    <source>
        <dbReference type="ARBA" id="ARBA00022801"/>
    </source>
</evidence>
<dbReference type="InterPro" id="IPR000073">
    <property type="entry name" value="AB_hydrolase_1"/>
</dbReference>
<dbReference type="PRINTS" id="PR00412">
    <property type="entry name" value="EPOXHYDRLASE"/>
</dbReference>
<dbReference type="OMA" id="RGARICH"/>
<dbReference type="SUPFAM" id="SSF53474">
    <property type="entry name" value="alpha/beta-Hydrolases"/>
    <property type="match status" value="1"/>
</dbReference>
<sequence length="362" mass="39491">MTEPVEARNFFPALQRNVTPTASGSEVVSYTSDLGNGNPILTLIHGYPQSAFIWRHLVPLLQSKVSLFIPELPGYGISTPISAGTGEHTKRAVGRALLDALAQVFGTSSSSSSSPRKIILAGHDRGARICHRLAVDATASSSSPSDSSNNNSNYFTDLNLSVTGVIMLDILPTKSQWDHFSSPATSQSYFHWPLLANVDLAVPMIQSFGVANWVRGAHLRLAGSADDSQLRITSDEAMEVHVQLFEREKVVRWTCEDYKAGSTKEVEEQREDLRRGRRVQVKTLVMFSREKLGQGGGLDVEGVWKGTVTAGLGKEKEKDRWVGEGVELEVVGVEGGRGHYLPEEAYDVVGEKVVAFLERVGV</sequence>
<dbReference type="InterPro" id="IPR000639">
    <property type="entry name" value="Epox_hydrolase-like"/>
</dbReference>
<evidence type="ECO:0000313" key="4">
    <source>
        <dbReference type="EMBL" id="KAA8636117.1"/>
    </source>
</evidence>